<sequence>MEIDVDGTVVQLSEAGWLENLDEWTPEIAVKIAAEVEGIDDLTEEHWDIINLTREFFNENNQVAEPRKFMKLMKERFGKDRSSNKYIFQFFPKGGLIKSANKIAGLPRPKGCS</sequence>
<accession>A0A6S6U2A0</accession>
<dbReference type="InterPro" id="IPR042072">
    <property type="entry name" value="DsrC-like_C"/>
</dbReference>
<evidence type="ECO:0000256" key="1">
    <source>
        <dbReference type="ARBA" id="ARBA00004496"/>
    </source>
</evidence>
<name>A0A6S6U2A0_9GAMM</name>
<dbReference type="PIRSF" id="PIRSF006223">
    <property type="entry name" value="DsrC_TusE"/>
    <property type="match status" value="1"/>
</dbReference>
<keyword evidence="2" id="KW-0963">Cytoplasm</keyword>
<dbReference type="GO" id="GO:0002143">
    <property type="term" value="P:tRNA wobble position uridine thiolation"/>
    <property type="evidence" value="ECO:0007669"/>
    <property type="project" value="TreeGrafter"/>
</dbReference>
<dbReference type="EMBL" id="CACVAY010000118">
    <property type="protein sequence ID" value="CAA6824407.1"/>
    <property type="molecule type" value="Genomic_DNA"/>
</dbReference>
<evidence type="ECO:0000256" key="3">
    <source>
        <dbReference type="PIRNR" id="PIRNR006223"/>
    </source>
</evidence>
<evidence type="ECO:0000256" key="4">
    <source>
        <dbReference type="PIRSR" id="PIRSR006223-50"/>
    </source>
</evidence>
<comment type="subcellular location">
    <subcellularLocation>
        <location evidence="1">Cytoplasm</location>
    </subcellularLocation>
</comment>
<feature type="active site" description="Cysteine persulfide intermediate" evidence="4">
    <location>
        <position position="112"/>
    </location>
</feature>
<dbReference type="GO" id="GO:0005737">
    <property type="term" value="C:cytoplasm"/>
    <property type="evidence" value="ECO:0007669"/>
    <property type="project" value="UniProtKB-SubCell"/>
</dbReference>
<dbReference type="SUPFAM" id="SSF69721">
    <property type="entry name" value="DsrC, the gamma subunit of dissimilatory sulfite reductase"/>
    <property type="match status" value="1"/>
</dbReference>
<dbReference type="NCBIfam" id="TIGR03342">
    <property type="entry name" value="dsrC_tusE_dsvC"/>
    <property type="match status" value="1"/>
</dbReference>
<keyword evidence="3" id="KW-0808">Transferase</keyword>
<evidence type="ECO:0000313" key="5">
    <source>
        <dbReference type="EMBL" id="CAA6824407.1"/>
    </source>
</evidence>
<dbReference type="InterPro" id="IPR043163">
    <property type="entry name" value="DsrC-like_N"/>
</dbReference>
<dbReference type="EC" id="2.8.1.-" evidence="3"/>
<gene>
    <name evidence="5" type="ORF">HELGO_WM21809</name>
</gene>
<dbReference type="InterPro" id="IPR025526">
    <property type="entry name" value="DsrC-like_dom_sf"/>
</dbReference>
<dbReference type="Gene3D" id="1.10.10.370">
    <property type="entry name" value="DsrC-like protein, C-terminal domain"/>
    <property type="match status" value="1"/>
</dbReference>
<protein>
    <recommendedName>
        <fullName evidence="3">Sulfurtransferase</fullName>
        <ecNumber evidence="3">2.8.1.-</ecNumber>
    </recommendedName>
</protein>
<dbReference type="InterPro" id="IPR007453">
    <property type="entry name" value="DsrC/TusE"/>
</dbReference>
<dbReference type="PANTHER" id="PTHR37010:SF1">
    <property type="entry name" value="SULFURTRANSFERASE TUSE"/>
    <property type="match status" value="1"/>
</dbReference>
<organism evidence="5">
    <name type="scientific">uncultured Thiotrichaceae bacterium</name>
    <dbReference type="NCBI Taxonomy" id="298394"/>
    <lineage>
        <taxon>Bacteria</taxon>
        <taxon>Pseudomonadati</taxon>
        <taxon>Pseudomonadota</taxon>
        <taxon>Gammaproteobacteria</taxon>
        <taxon>Thiotrichales</taxon>
        <taxon>Thiotrichaceae</taxon>
        <taxon>environmental samples</taxon>
    </lineage>
</organism>
<dbReference type="Pfam" id="PF04358">
    <property type="entry name" value="DsrC"/>
    <property type="match status" value="1"/>
</dbReference>
<evidence type="ECO:0000256" key="2">
    <source>
        <dbReference type="ARBA" id="ARBA00022490"/>
    </source>
</evidence>
<dbReference type="Gene3D" id="3.30.1420.10">
    <property type="match status" value="1"/>
</dbReference>
<reference evidence="5" key="1">
    <citation type="submission" date="2020-01" db="EMBL/GenBank/DDBJ databases">
        <authorList>
            <person name="Meier V. D."/>
            <person name="Meier V D."/>
        </authorList>
    </citation>
    <scope>NUCLEOTIDE SEQUENCE</scope>
    <source>
        <strain evidence="5">HLG_WM_MAG_07</strain>
    </source>
</reference>
<dbReference type="GO" id="GO:0016740">
    <property type="term" value="F:transferase activity"/>
    <property type="evidence" value="ECO:0007669"/>
    <property type="project" value="UniProtKB-KW"/>
</dbReference>
<proteinExistence type="inferred from homology"/>
<dbReference type="GO" id="GO:0097163">
    <property type="term" value="F:sulfur carrier activity"/>
    <property type="evidence" value="ECO:0007669"/>
    <property type="project" value="TreeGrafter"/>
</dbReference>
<comment type="similarity">
    <text evidence="3">Belongs to the dsrC/tusE family.</text>
</comment>
<dbReference type="PANTHER" id="PTHR37010">
    <property type="entry name" value="SULFURTRANSFERASE TUSE"/>
    <property type="match status" value="1"/>
</dbReference>
<comment type="function">
    <text evidence="3">Part of a sulfur-relay system.</text>
</comment>
<dbReference type="AlphaFoldDB" id="A0A6S6U2A0"/>